<evidence type="ECO:0000256" key="5">
    <source>
        <dbReference type="ARBA" id="ARBA00022692"/>
    </source>
</evidence>
<keyword evidence="5 12" id="KW-0812">Transmembrane</keyword>
<dbReference type="Pfam" id="PF01151">
    <property type="entry name" value="ELO"/>
    <property type="match status" value="1"/>
</dbReference>
<dbReference type="GO" id="GO:0030148">
    <property type="term" value="P:sphingolipid biosynthetic process"/>
    <property type="evidence" value="ECO:0007669"/>
    <property type="project" value="TreeGrafter"/>
</dbReference>
<evidence type="ECO:0000256" key="12">
    <source>
        <dbReference type="RuleBase" id="RU361115"/>
    </source>
</evidence>
<feature type="transmembrane region" description="Helical" evidence="12">
    <location>
        <begin position="62"/>
        <end position="90"/>
    </location>
</feature>
<feature type="transmembrane region" description="Helical" evidence="12">
    <location>
        <begin position="207"/>
        <end position="227"/>
    </location>
</feature>
<evidence type="ECO:0000256" key="4">
    <source>
        <dbReference type="ARBA" id="ARBA00022679"/>
    </source>
</evidence>
<sequence>MGTMNVLAAGAAYLSDLGGDWRYVPGDTPLSRFSTAVTAVLGYFIVIRVLQSVMEYRKPMKVMGLLIAHNAFLCIVSAILFAWLGVALVYNSPYRRMSAKNTLDYMICSSELHDNGSLQLIYWFNYLLKYYELLDTVFLVLRKKPVIFLHEYHHGATILLTWSQQNEHSTAQWVPILYNLGVHVAMYYYYVLSALKIHVPWKKHLTTVQIMQFIVGVSSSSYAYYRYLFTPEKCHGNDTGAIVGVSVLFSYFILFMRFYYRTYGLKKKTSGTKPMELKANAN</sequence>
<name>A0A7S0BU00_9RHOD</name>
<evidence type="ECO:0000313" key="13">
    <source>
        <dbReference type="EMBL" id="CAD8403027.1"/>
    </source>
</evidence>
<keyword evidence="7 12" id="KW-1133">Transmembrane helix</keyword>
<dbReference type="GO" id="GO:0034626">
    <property type="term" value="P:fatty acid elongation, polyunsaturated fatty acid"/>
    <property type="evidence" value="ECO:0007669"/>
    <property type="project" value="TreeGrafter"/>
</dbReference>
<dbReference type="GO" id="GO:0005789">
    <property type="term" value="C:endoplasmic reticulum membrane"/>
    <property type="evidence" value="ECO:0007669"/>
    <property type="project" value="TreeGrafter"/>
</dbReference>
<feature type="transmembrane region" description="Helical" evidence="12">
    <location>
        <begin position="176"/>
        <end position="195"/>
    </location>
</feature>
<evidence type="ECO:0000256" key="8">
    <source>
        <dbReference type="ARBA" id="ARBA00023098"/>
    </source>
</evidence>
<evidence type="ECO:0000256" key="1">
    <source>
        <dbReference type="ARBA" id="ARBA00004141"/>
    </source>
</evidence>
<dbReference type="GO" id="GO:0019367">
    <property type="term" value="P:fatty acid elongation, saturated fatty acid"/>
    <property type="evidence" value="ECO:0007669"/>
    <property type="project" value="TreeGrafter"/>
</dbReference>
<reference evidence="13" key="1">
    <citation type="submission" date="2021-01" db="EMBL/GenBank/DDBJ databases">
        <authorList>
            <person name="Corre E."/>
            <person name="Pelletier E."/>
            <person name="Niang G."/>
            <person name="Scheremetjew M."/>
            <person name="Finn R."/>
            <person name="Kale V."/>
            <person name="Holt S."/>
            <person name="Cochrane G."/>
            <person name="Meng A."/>
            <person name="Brown T."/>
            <person name="Cohen L."/>
        </authorList>
    </citation>
    <scope>NUCLEOTIDE SEQUENCE</scope>
    <source>
        <strain evidence="13">UTEX LB 2760</strain>
    </source>
</reference>
<keyword evidence="8 12" id="KW-0443">Lipid metabolism</keyword>
<keyword evidence="6 12" id="KW-0276">Fatty acid metabolism</keyword>
<evidence type="ECO:0000256" key="10">
    <source>
        <dbReference type="ARBA" id="ARBA00023160"/>
    </source>
</evidence>
<dbReference type="EC" id="2.3.1.-" evidence="12"/>
<evidence type="ECO:0000256" key="11">
    <source>
        <dbReference type="ARBA" id="ARBA00047375"/>
    </source>
</evidence>
<organism evidence="13">
    <name type="scientific">Rhodosorus marinus</name>
    <dbReference type="NCBI Taxonomy" id="101924"/>
    <lineage>
        <taxon>Eukaryota</taxon>
        <taxon>Rhodophyta</taxon>
        <taxon>Stylonematophyceae</taxon>
        <taxon>Stylonematales</taxon>
        <taxon>Stylonemataceae</taxon>
        <taxon>Rhodosorus</taxon>
    </lineage>
</organism>
<comment type="similarity">
    <text evidence="2 12">Belongs to the ELO family.</text>
</comment>
<accession>A0A7S0BU00</accession>
<gene>
    <name evidence="13" type="ORF">RMAR0315_LOCUS13032</name>
</gene>
<dbReference type="AlphaFoldDB" id="A0A7S0BU00"/>
<keyword evidence="9 12" id="KW-0472">Membrane</keyword>
<comment type="catalytic activity">
    <reaction evidence="11">
        <text>a very-long-chain acyl-CoA + malonyl-CoA + H(+) = a very-long-chain 3-oxoacyl-CoA + CO2 + CoA</text>
        <dbReference type="Rhea" id="RHEA:32727"/>
        <dbReference type="ChEBI" id="CHEBI:15378"/>
        <dbReference type="ChEBI" id="CHEBI:16526"/>
        <dbReference type="ChEBI" id="CHEBI:57287"/>
        <dbReference type="ChEBI" id="CHEBI:57384"/>
        <dbReference type="ChEBI" id="CHEBI:90725"/>
        <dbReference type="ChEBI" id="CHEBI:90736"/>
        <dbReference type="EC" id="2.3.1.199"/>
    </reaction>
</comment>
<evidence type="ECO:0000256" key="9">
    <source>
        <dbReference type="ARBA" id="ARBA00023136"/>
    </source>
</evidence>
<dbReference type="PANTHER" id="PTHR11157">
    <property type="entry name" value="FATTY ACID ACYL TRANSFERASE-RELATED"/>
    <property type="match status" value="1"/>
</dbReference>
<feature type="transmembrane region" description="Helical" evidence="12">
    <location>
        <begin position="30"/>
        <end position="50"/>
    </location>
</feature>
<comment type="catalytic activity">
    <reaction evidence="12">
        <text>an acyl-CoA + malonyl-CoA + H(+) = a 3-oxoacyl-CoA + CO2 + CoA</text>
        <dbReference type="Rhea" id="RHEA:50252"/>
        <dbReference type="ChEBI" id="CHEBI:15378"/>
        <dbReference type="ChEBI" id="CHEBI:16526"/>
        <dbReference type="ChEBI" id="CHEBI:57287"/>
        <dbReference type="ChEBI" id="CHEBI:57384"/>
        <dbReference type="ChEBI" id="CHEBI:58342"/>
        <dbReference type="ChEBI" id="CHEBI:90726"/>
    </reaction>
    <physiologicalReaction direction="left-to-right" evidence="12">
        <dbReference type="Rhea" id="RHEA:50253"/>
    </physiologicalReaction>
</comment>
<feature type="transmembrane region" description="Helical" evidence="12">
    <location>
        <begin position="239"/>
        <end position="260"/>
    </location>
</feature>
<keyword evidence="4 12" id="KW-0808">Transferase</keyword>
<dbReference type="InterPro" id="IPR002076">
    <property type="entry name" value="ELO_fam"/>
</dbReference>
<keyword evidence="3 12" id="KW-0444">Lipid biosynthesis</keyword>
<dbReference type="EMBL" id="HBEK01023781">
    <property type="protein sequence ID" value="CAD8403027.1"/>
    <property type="molecule type" value="Transcribed_RNA"/>
</dbReference>
<dbReference type="PANTHER" id="PTHR11157:SF134">
    <property type="entry name" value="ELONGATION OF FATTY ACIDS PROTEIN 1-RELATED"/>
    <property type="match status" value="1"/>
</dbReference>
<dbReference type="GO" id="GO:0042761">
    <property type="term" value="P:very long-chain fatty acid biosynthetic process"/>
    <property type="evidence" value="ECO:0007669"/>
    <property type="project" value="TreeGrafter"/>
</dbReference>
<keyword evidence="10 12" id="KW-0275">Fatty acid biosynthesis</keyword>
<evidence type="ECO:0000256" key="3">
    <source>
        <dbReference type="ARBA" id="ARBA00022516"/>
    </source>
</evidence>
<proteinExistence type="inferred from homology"/>
<evidence type="ECO:0000256" key="2">
    <source>
        <dbReference type="ARBA" id="ARBA00007263"/>
    </source>
</evidence>
<evidence type="ECO:0000256" key="6">
    <source>
        <dbReference type="ARBA" id="ARBA00022832"/>
    </source>
</evidence>
<dbReference type="GO" id="GO:0009922">
    <property type="term" value="F:fatty acid elongase activity"/>
    <property type="evidence" value="ECO:0007669"/>
    <property type="project" value="UniProtKB-EC"/>
</dbReference>
<dbReference type="GO" id="GO:0034625">
    <property type="term" value="P:fatty acid elongation, monounsaturated fatty acid"/>
    <property type="evidence" value="ECO:0007669"/>
    <property type="project" value="TreeGrafter"/>
</dbReference>
<protein>
    <recommendedName>
        <fullName evidence="12">Elongation of fatty acids protein</fullName>
        <ecNumber evidence="12">2.3.1.-</ecNumber>
    </recommendedName>
</protein>
<evidence type="ECO:0000256" key="7">
    <source>
        <dbReference type="ARBA" id="ARBA00022989"/>
    </source>
</evidence>
<comment type="subcellular location">
    <subcellularLocation>
        <location evidence="1">Membrane</location>
        <topology evidence="1">Multi-pass membrane protein</topology>
    </subcellularLocation>
</comment>